<dbReference type="SUPFAM" id="SSF48097">
    <property type="entry name" value="Regulator of G-protein signaling, RGS"/>
    <property type="match status" value="1"/>
</dbReference>
<dbReference type="AlphaFoldDB" id="X6MVS4"/>
<keyword evidence="1" id="KW-1133">Transmembrane helix</keyword>
<keyword evidence="1" id="KW-0472">Membrane</keyword>
<dbReference type="InterPro" id="IPR044926">
    <property type="entry name" value="RGS_subdomain_2"/>
</dbReference>
<accession>X6MVS4</accession>
<dbReference type="InterPro" id="IPR036305">
    <property type="entry name" value="RGS_sf"/>
</dbReference>
<dbReference type="EMBL" id="ASPP01015510">
    <property type="protein sequence ID" value="ETO18098.1"/>
    <property type="molecule type" value="Genomic_DNA"/>
</dbReference>
<dbReference type="Gene3D" id="1.10.167.10">
    <property type="entry name" value="Regulator of G-protein Signalling 4, domain 2"/>
    <property type="match status" value="1"/>
</dbReference>
<sequence length="160" mass="18929">MFPSEYSEDVQQALEELFQKASEEMMVKVLKKQAKLQRKLMQNSKKKGHKNGSKNRLPRFLESLEHCLADPVGFHHLAIYTNEKHPQGVPLLEFHRAFQIYRSTLNPKVRKEVAHEICSVFLKVNSKFCCSSLFNVYFYFFIFFFFVRTCAIKKKKKKKT</sequence>
<keyword evidence="3" id="KW-1185">Reference proteome</keyword>
<proteinExistence type="predicted"/>
<organism evidence="2 3">
    <name type="scientific">Reticulomyxa filosa</name>
    <dbReference type="NCBI Taxonomy" id="46433"/>
    <lineage>
        <taxon>Eukaryota</taxon>
        <taxon>Sar</taxon>
        <taxon>Rhizaria</taxon>
        <taxon>Retaria</taxon>
        <taxon>Foraminifera</taxon>
        <taxon>Monothalamids</taxon>
        <taxon>Reticulomyxidae</taxon>
        <taxon>Reticulomyxa</taxon>
    </lineage>
</organism>
<reference evidence="2 3" key="1">
    <citation type="journal article" date="2013" name="Curr. Biol.">
        <title>The Genome of the Foraminiferan Reticulomyxa filosa.</title>
        <authorList>
            <person name="Glockner G."/>
            <person name="Hulsmann N."/>
            <person name="Schleicher M."/>
            <person name="Noegel A.A."/>
            <person name="Eichinger L."/>
            <person name="Gallinger C."/>
            <person name="Pawlowski J."/>
            <person name="Sierra R."/>
            <person name="Euteneuer U."/>
            <person name="Pillet L."/>
            <person name="Moustafa A."/>
            <person name="Platzer M."/>
            <person name="Groth M."/>
            <person name="Szafranski K."/>
            <person name="Schliwa M."/>
        </authorList>
    </citation>
    <scope>NUCLEOTIDE SEQUENCE [LARGE SCALE GENOMIC DNA]</scope>
</reference>
<comment type="caution">
    <text evidence="2">The sequence shown here is derived from an EMBL/GenBank/DDBJ whole genome shotgun (WGS) entry which is preliminary data.</text>
</comment>
<gene>
    <name evidence="2" type="ORF">RFI_19190</name>
</gene>
<evidence type="ECO:0000313" key="3">
    <source>
        <dbReference type="Proteomes" id="UP000023152"/>
    </source>
</evidence>
<name>X6MVS4_RETFI</name>
<evidence type="ECO:0000256" key="1">
    <source>
        <dbReference type="SAM" id="Phobius"/>
    </source>
</evidence>
<evidence type="ECO:0000313" key="2">
    <source>
        <dbReference type="EMBL" id="ETO18098.1"/>
    </source>
</evidence>
<protein>
    <submittedName>
        <fullName evidence="2">Uncharacterized protein</fullName>
    </submittedName>
</protein>
<keyword evidence="1" id="KW-0812">Transmembrane</keyword>
<dbReference type="Proteomes" id="UP000023152">
    <property type="component" value="Unassembled WGS sequence"/>
</dbReference>
<feature type="transmembrane region" description="Helical" evidence="1">
    <location>
        <begin position="133"/>
        <end position="151"/>
    </location>
</feature>